<feature type="region of interest" description="Disordered" evidence="1">
    <location>
        <begin position="15"/>
        <end position="52"/>
    </location>
</feature>
<evidence type="ECO:0000313" key="4">
    <source>
        <dbReference type="Proteomes" id="UP000252631"/>
    </source>
</evidence>
<evidence type="ECO:0000313" key="2">
    <source>
        <dbReference type="EMBL" id="RED24190.1"/>
    </source>
</evidence>
<protein>
    <submittedName>
        <fullName evidence="3">Uncharacterized protein</fullName>
    </submittedName>
</protein>
<dbReference type="AlphaFoldDB" id="A0A336JY42"/>
<dbReference type="Proteomes" id="UP000252631">
    <property type="component" value="Unassembled WGS sequence"/>
</dbReference>
<reference evidence="2 5" key="2">
    <citation type="submission" date="2018-07" db="EMBL/GenBank/DDBJ databases">
        <title>Genomic Encyclopedia of Archaeal and Bacterial Type Strains, Phase II (KMG-II): from individual species to whole genera.</title>
        <authorList>
            <person name="Goeker M."/>
        </authorList>
    </citation>
    <scope>NUCLEOTIDE SEQUENCE [LARGE SCALE GENOMIC DNA]</scope>
    <source>
        <strain evidence="2 5">JA575</strain>
    </source>
</reference>
<dbReference type="Proteomes" id="UP000256343">
    <property type="component" value="Unassembled WGS sequence"/>
</dbReference>
<evidence type="ECO:0000313" key="5">
    <source>
        <dbReference type="Proteomes" id="UP000256343"/>
    </source>
</evidence>
<sequence length="52" mass="6130">MGKIHGKGPRDVFVRSYSRWRNGKRHKVPSGRRSNRLTTSLRRSKDQLDFGF</sequence>
<gene>
    <name evidence="2" type="ORF">BJ125_13419</name>
    <name evidence="3" type="ORF">SAMN05892882_13419</name>
</gene>
<evidence type="ECO:0000313" key="3">
    <source>
        <dbReference type="EMBL" id="SSW93286.1"/>
    </source>
</evidence>
<evidence type="ECO:0000256" key="1">
    <source>
        <dbReference type="SAM" id="MobiDB-lite"/>
    </source>
</evidence>
<feature type="compositionally biased region" description="Basic residues" evidence="1">
    <location>
        <begin position="21"/>
        <end position="35"/>
    </location>
</feature>
<reference evidence="3 4" key="1">
    <citation type="submission" date="2017-08" db="EMBL/GenBank/DDBJ databases">
        <authorList>
            <person name="de Groot N.N."/>
        </authorList>
    </citation>
    <scope>NUCLEOTIDE SEQUENCE [LARGE SCALE GENOMIC DNA]</scope>
    <source>
        <strain evidence="3 4">JA575</strain>
    </source>
</reference>
<keyword evidence="5" id="KW-1185">Reference proteome</keyword>
<proteinExistence type="predicted"/>
<dbReference type="EMBL" id="UFQQ01000034">
    <property type="protein sequence ID" value="SSW93286.1"/>
    <property type="molecule type" value="Genomic_DNA"/>
</dbReference>
<name>A0A336JY42_9BRAD</name>
<dbReference type="EMBL" id="QRDT01000034">
    <property type="protein sequence ID" value="RED24190.1"/>
    <property type="molecule type" value="Genomic_DNA"/>
</dbReference>
<organism evidence="3 4">
    <name type="scientific">Rhodopseudomonas pentothenatexigens</name>
    <dbReference type="NCBI Taxonomy" id="999699"/>
    <lineage>
        <taxon>Bacteria</taxon>
        <taxon>Pseudomonadati</taxon>
        <taxon>Pseudomonadota</taxon>
        <taxon>Alphaproteobacteria</taxon>
        <taxon>Hyphomicrobiales</taxon>
        <taxon>Nitrobacteraceae</taxon>
        <taxon>Rhodopseudomonas</taxon>
    </lineage>
</organism>
<feature type="compositionally biased region" description="Basic and acidic residues" evidence="1">
    <location>
        <begin position="43"/>
        <end position="52"/>
    </location>
</feature>
<accession>A0A336JY42</accession>